<accession>A0ABT7DZ34</accession>
<evidence type="ECO:0000313" key="4">
    <source>
        <dbReference type="Proteomes" id="UP001172778"/>
    </source>
</evidence>
<name>A0ABT7DZ34_9NEIS</name>
<feature type="region of interest" description="Disordered" evidence="1">
    <location>
        <begin position="63"/>
        <end position="92"/>
    </location>
</feature>
<evidence type="ECO:0000256" key="2">
    <source>
        <dbReference type="SAM" id="SignalP"/>
    </source>
</evidence>
<organism evidence="3 4">
    <name type="scientific">Parachitinimonas caeni</name>
    <dbReference type="NCBI Taxonomy" id="3031301"/>
    <lineage>
        <taxon>Bacteria</taxon>
        <taxon>Pseudomonadati</taxon>
        <taxon>Pseudomonadota</taxon>
        <taxon>Betaproteobacteria</taxon>
        <taxon>Neisseriales</taxon>
        <taxon>Chitinibacteraceae</taxon>
        <taxon>Parachitinimonas</taxon>
    </lineage>
</organism>
<proteinExistence type="predicted"/>
<comment type="caution">
    <text evidence="3">The sequence shown here is derived from an EMBL/GenBank/DDBJ whole genome shotgun (WGS) entry which is preliminary data.</text>
</comment>
<feature type="chain" id="PRO_5046390729" description="Lipoprotein" evidence="2">
    <location>
        <begin position="31"/>
        <end position="92"/>
    </location>
</feature>
<feature type="signal peptide" evidence="2">
    <location>
        <begin position="1"/>
        <end position="30"/>
    </location>
</feature>
<dbReference type="RefSeq" id="WP_284101634.1">
    <property type="nucleotide sequence ID" value="NZ_JARRAF010000017.1"/>
</dbReference>
<reference evidence="3" key="1">
    <citation type="submission" date="2023-03" db="EMBL/GenBank/DDBJ databases">
        <title>Chitinimonas shenzhenensis gen. nov., sp. nov., a novel member of family Burkholderiaceae isolated from activated sludge collected in Shen Zhen, China.</title>
        <authorList>
            <person name="Wang X."/>
        </authorList>
    </citation>
    <scope>NUCLEOTIDE SEQUENCE</scope>
    <source>
        <strain evidence="3">DQS-5</strain>
    </source>
</reference>
<protein>
    <recommendedName>
        <fullName evidence="5">Lipoprotein</fullName>
    </recommendedName>
</protein>
<dbReference type="Proteomes" id="UP001172778">
    <property type="component" value="Unassembled WGS sequence"/>
</dbReference>
<keyword evidence="2" id="KW-0732">Signal</keyword>
<evidence type="ECO:0008006" key="5">
    <source>
        <dbReference type="Google" id="ProtNLM"/>
    </source>
</evidence>
<evidence type="ECO:0000313" key="3">
    <source>
        <dbReference type="EMBL" id="MDK2125325.1"/>
    </source>
</evidence>
<evidence type="ECO:0000256" key="1">
    <source>
        <dbReference type="SAM" id="MobiDB-lite"/>
    </source>
</evidence>
<keyword evidence="4" id="KW-1185">Reference proteome</keyword>
<dbReference type="EMBL" id="JARRAF010000017">
    <property type="protein sequence ID" value="MDK2125325.1"/>
    <property type="molecule type" value="Genomic_DNA"/>
</dbReference>
<gene>
    <name evidence="3" type="ORF">PZA18_14810</name>
</gene>
<feature type="compositionally biased region" description="Basic and acidic residues" evidence="1">
    <location>
        <begin position="75"/>
        <end position="92"/>
    </location>
</feature>
<sequence>MNKTLFAVLSACVLCSGCAVVSLGATVASAAVDVTVTGVQVATKVAVGTGKAVVKVAEAVAGDDDAPRTDAPTTGKDKLDKADKADKADKSK</sequence>